<dbReference type="EMBL" id="CP042305">
    <property type="protein sequence ID" value="QDZ15905.1"/>
    <property type="molecule type" value="Genomic_DNA"/>
</dbReference>
<evidence type="ECO:0000256" key="3">
    <source>
        <dbReference type="PROSITE-ProRule" id="PRU00464"/>
    </source>
</evidence>
<dbReference type="OrthoDB" id="9784774at2"/>
<feature type="short sequence motif" description="Histidine triad motif" evidence="2 3">
    <location>
        <begin position="144"/>
        <end position="148"/>
    </location>
</feature>
<evidence type="ECO:0000256" key="4">
    <source>
        <dbReference type="SAM" id="MobiDB-lite"/>
    </source>
</evidence>
<feature type="active site" description="Tele-AMP-histidine intermediate" evidence="1">
    <location>
        <position position="146"/>
    </location>
</feature>
<dbReference type="InterPro" id="IPR036265">
    <property type="entry name" value="HIT-like_sf"/>
</dbReference>
<dbReference type="PANTHER" id="PTHR46648:SF1">
    <property type="entry name" value="ADENOSINE 5'-MONOPHOSPHORAMIDASE HNT1"/>
    <property type="match status" value="1"/>
</dbReference>
<evidence type="ECO:0000256" key="2">
    <source>
        <dbReference type="PIRSR" id="PIRSR601310-3"/>
    </source>
</evidence>
<protein>
    <submittedName>
        <fullName evidence="6">HIT family protein</fullName>
    </submittedName>
</protein>
<feature type="domain" description="HIT" evidence="5">
    <location>
        <begin position="54"/>
        <end position="159"/>
    </location>
</feature>
<dbReference type="PRINTS" id="PR00332">
    <property type="entry name" value="HISTRIAD"/>
</dbReference>
<keyword evidence="7" id="KW-1185">Reference proteome</keyword>
<name>A0A5B8M899_9MICO</name>
<dbReference type="GO" id="GO:0009117">
    <property type="term" value="P:nucleotide metabolic process"/>
    <property type="evidence" value="ECO:0007669"/>
    <property type="project" value="TreeGrafter"/>
</dbReference>
<dbReference type="Gene3D" id="3.30.428.10">
    <property type="entry name" value="HIT-like"/>
    <property type="match status" value="1"/>
</dbReference>
<dbReference type="SUPFAM" id="SSF54197">
    <property type="entry name" value="HIT-like"/>
    <property type="match status" value="1"/>
</dbReference>
<dbReference type="InterPro" id="IPR011146">
    <property type="entry name" value="HIT-like"/>
</dbReference>
<evidence type="ECO:0000313" key="6">
    <source>
        <dbReference type="EMBL" id="QDZ15905.1"/>
    </source>
</evidence>
<gene>
    <name evidence="6" type="ORF">FPZ11_14980</name>
</gene>
<reference evidence="6 7" key="1">
    <citation type="submission" date="2019-07" db="EMBL/GenBank/DDBJ databases">
        <title>Full genome sequence of Humibacter sp. WJ7-1.</title>
        <authorList>
            <person name="Im W.-T."/>
        </authorList>
    </citation>
    <scope>NUCLEOTIDE SEQUENCE [LARGE SCALE GENOMIC DNA]</scope>
    <source>
        <strain evidence="6 7">WJ7-1</strain>
    </source>
</reference>
<feature type="compositionally biased region" description="Basic and acidic residues" evidence="4">
    <location>
        <begin position="9"/>
        <end position="28"/>
    </location>
</feature>
<sequence length="191" mass="20705">MSTSTRGSAENDRSDAAPEPVDFSKPEFTRGAYSPREASRADGDAENGRVAHCVFCAIAVGDSPAHEVFRDDDFVAFLDAHPVFHGHVLMVPTTHVQTYDELSEKLATPWLRLSQRLVRAVEGAMDADGSLLIVNNVVSQSVPHLHLHVIPRSRGDGLRFWLGPRHKYTSDAEANAIAARIRTALAAAPAG</sequence>
<dbReference type="Pfam" id="PF01230">
    <property type="entry name" value="HIT"/>
    <property type="match status" value="1"/>
</dbReference>
<evidence type="ECO:0000259" key="5">
    <source>
        <dbReference type="PROSITE" id="PS51084"/>
    </source>
</evidence>
<organism evidence="6 7">
    <name type="scientific">Humibacter ginsenosidimutans</name>
    <dbReference type="NCBI Taxonomy" id="2599293"/>
    <lineage>
        <taxon>Bacteria</taxon>
        <taxon>Bacillati</taxon>
        <taxon>Actinomycetota</taxon>
        <taxon>Actinomycetes</taxon>
        <taxon>Micrococcales</taxon>
        <taxon>Microbacteriaceae</taxon>
        <taxon>Humibacter</taxon>
    </lineage>
</organism>
<evidence type="ECO:0000313" key="7">
    <source>
        <dbReference type="Proteomes" id="UP000320216"/>
    </source>
</evidence>
<accession>A0A5B8M899</accession>
<dbReference type="Proteomes" id="UP000320216">
    <property type="component" value="Chromosome"/>
</dbReference>
<feature type="region of interest" description="Disordered" evidence="4">
    <location>
        <begin position="1"/>
        <end position="44"/>
    </location>
</feature>
<dbReference type="GO" id="GO:0003824">
    <property type="term" value="F:catalytic activity"/>
    <property type="evidence" value="ECO:0007669"/>
    <property type="project" value="InterPro"/>
</dbReference>
<dbReference type="AlphaFoldDB" id="A0A5B8M899"/>
<dbReference type="PANTHER" id="PTHR46648">
    <property type="entry name" value="HIT FAMILY PROTEIN 1"/>
    <property type="match status" value="1"/>
</dbReference>
<evidence type="ECO:0000256" key="1">
    <source>
        <dbReference type="PIRSR" id="PIRSR601310-1"/>
    </source>
</evidence>
<dbReference type="PROSITE" id="PS51084">
    <property type="entry name" value="HIT_2"/>
    <property type="match status" value="1"/>
</dbReference>
<dbReference type="InterPro" id="IPR001310">
    <property type="entry name" value="Histidine_triad_HIT"/>
</dbReference>
<dbReference type="KEGG" id="huw:FPZ11_14980"/>
<proteinExistence type="predicted"/>